<dbReference type="AlphaFoldDB" id="A0A8H3X761"/>
<name>A0A8H3X761_GIGMA</name>
<keyword evidence="2" id="KW-1185">Reference proteome</keyword>
<protein>
    <submittedName>
        <fullName evidence="1">Protein-histidine kinase</fullName>
    </submittedName>
</protein>
<dbReference type="Proteomes" id="UP000439903">
    <property type="component" value="Unassembled WGS sequence"/>
</dbReference>
<proteinExistence type="predicted"/>
<comment type="caution">
    <text evidence="1">The sequence shown here is derived from an EMBL/GenBank/DDBJ whole genome shotgun (WGS) entry which is preliminary data.</text>
</comment>
<evidence type="ECO:0000313" key="1">
    <source>
        <dbReference type="EMBL" id="KAF0427531.1"/>
    </source>
</evidence>
<gene>
    <name evidence="1" type="ORF">F8M41_006012</name>
</gene>
<dbReference type="OrthoDB" id="2445866at2759"/>
<evidence type="ECO:0000313" key="2">
    <source>
        <dbReference type="Proteomes" id="UP000439903"/>
    </source>
</evidence>
<dbReference type="Gene3D" id="3.30.450.20">
    <property type="entry name" value="PAS domain"/>
    <property type="match status" value="1"/>
</dbReference>
<dbReference type="EMBL" id="WTPW01001588">
    <property type="protein sequence ID" value="KAF0427531.1"/>
    <property type="molecule type" value="Genomic_DNA"/>
</dbReference>
<accession>A0A8H3X761</accession>
<keyword evidence="1" id="KW-0808">Transferase</keyword>
<organism evidence="1 2">
    <name type="scientific">Gigaspora margarita</name>
    <dbReference type="NCBI Taxonomy" id="4874"/>
    <lineage>
        <taxon>Eukaryota</taxon>
        <taxon>Fungi</taxon>
        <taxon>Fungi incertae sedis</taxon>
        <taxon>Mucoromycota</taxon>
        <taxon>Glomeromycotina</taxon>
        <taxon>Glomeromycetes</taxon>
        <taxon>Diversisporales</taxon>
        <taxon>Gigasporaceae</taxon>
        <taxon>Gigaspora</taxon>
    </lineage>
</organism>
<sequence>MHSVGTTGKGMLKNDAFFELPRDGYTEEVYFSYSYNPIFKSDGSVCAVFVLAQETTHKVLNTRRLKTLDQLNHQISEADSLENACHIITKVLSVNNADIPYAIIYFVEHKSNIVESLIARLMATTFDYDNEKGWIFPDFLPETPKIIDLANDAYPELNRENETYLFLEYDSWPLHLLLKEGDHIKVRLKDGSHAVLLLTKVLLVNAIFYRL</sequence>
<keyword evidence="1" id="KW-0418">Kinase</keyword>
<reference evidence="1 2" key="1">
    <citation type="journal article" date="2019" name="Environ. Microbiol.">
        <title>At the nexus of three kingdoms: the genome of the mycorrhizal fungus Gigaspora margarita provides insights into plant, endobacterial and fungal interactions.</title>
        <authorList>
            <person name="Venice F."/>
            <person name="Ghignone S."/>
            <person name="Salvioli di Fossalunga A."/>
            <person name="Amselem J."/>
            <person name="Novero M."/>
            <person name="Xianan X."/>
            <person name="Sedzielewska Toro K."/>
            <person name="Morin E."/>
            <person name="Lipzen A."/>
            <person name="Grigoriev I.V."/>
            <person name="Henrissat B."/>
            <person name="Martin F.M."/>
            <person name="Bonfante P."/>
        </authorList>
    </citation>
    <scope>NUCLEOTIDE SEQUENCE [LARGE SCALE GENOMIC DNA]</scope>
    <source>
        <strain evidence="1 2">BEG34</strain>
    </source>
</reference>
<dbReference type="GO" id="GO:0016301">
    <property type="term" value="F:kinase activity"/>
    <property type="evidence" value="ECO:0007669"/>
    <property type="project" value="UniProtKB-KW"/>
</dbReference>